<protein>
    <submittedName>
        <fullName evidence="1">Uncharacterized protein</fullName>
    </submittedName>
</protein>
<proteinExistence type="predicted"/>
<organism evidence="1 2">
    <name type="scientific">Nephila pilipes</name>
    <name type="common">Giant wood spider</name>
    <name type="synonym">Nephila maculata</name>
    <dbReference type="NCBI Taxonomy" id="299642"/>
    <lineage>
        <taxon>Eukaryota</taxon>
        <taxon>Metazoa</taxon>
        <taxon>Ecdysozoa</taxon>
        <taxon>Arthropoda</taxon>
        <taxon>Chelicerata</taxon>
        <taxon>Arachnida</taxon>
        <taxon>Araneae</taxon>
        <taxon>Araneomorphae</taxon>
        <taxon>Entelegynae</taxon>
        <taxon>Araneoidea</taxon>
        <taxon>Nephilidae</taxon>
        <taxon>Nephila</taxon>
    </lineage>
</organism>
<sequence length="81" mass="9227">MDASTYCPAVSLTSRISDQFKFDGCSVPLNRCGANELSRLVGLSLFKDLIPWIFIVTHHTSSEARLYYKPLGKYRLWSCHN</sequence>
<comment type="caution">
    <text evidence="1">The sequence shown here is derived from an EMBL/GenBank/DDBJ whole genome shotgun (WGS) entry which is preliminary data.</text>
</comment>
<dbReference type="Proteomes" id="UP000887013">
    <property type="component" value="Unassembled WGS sequence"/>
</dbReference>
<evidence type="ECO:0000313" key="2">
    <source>
        <dbReference type="Proteomes" id="UP000887013"/>
    </source>
</evidence>
<accession>A0A8X6PW05</accession>
<dbReference type="AlphaFoldDB" id="A0A8X6PW05"/>
<dbReference type="EMBL" id="BMAW01023689">
    <property type="protein sequence ID" value="GFT84008.1"/>
    <property type="molecule type" value="Genomic_DNA"/>
</dbReference>
<gene>
    <name evidence="1" type="ORF">NPIL_296951</name>
</gene>
<name>A0A8X6PW05_NEPPI</name>
<reference evidence="1" key="1">
    <citation type="submission" date="2020-08" db="EMBL/GenBank/DDBJ databases">
        <title>Multicomponent nature underlies the extraordinary mechanical properties of spider dragline silk.</title>
        <authorList>
            <person name="Kono N."/>
            <person name="Nakamura H."/>
            <person name="Mori M."/>
            <person name="Yoshida Y."/>
            <person name="Ohtoshi R."/>
            <person name="Malay A.D."/>
            <person name="Moran D.A.P."/>
            <person name="Tomita M."/>
            <person name="Numata K."/>
            <person name="Arakawa K."/>
        </authorList>
    </citation>
    <scope>NUCLEOTIDE SEQUENCE</scope>
</reference>
<evidence type="ECO:0000313" key="1">
    <source>
        <dbReference type="EMBL" id="GFT84008.1"/>
    </source>
</evidence>
<keyword evidence="2" id="KW-1185">Reference proteome</keyword>